<gene>
    <name evidence="2" type="ORF">LTRI10_LOCUS17707</name>
</gene>
<feature type="compositionally biased region" description="Basic residues" evidence="1">
    <location>
        <begin position="9"/>
        <end position="20"/>
    </location>
</feature>
<dbReference type="EMBL" id="OZ034816">
    <property type="protein sequence ID" value="CAL1375941.1"/>
    <property type="molecule type" value="Genomic_DNA"/>
</dbReference>
<dbReference type="AlphaFoldDB" id="A0AAV2DQU0"/>
<accession>A0AAV2DQU0</accession>
<feature type="compositionally biased region" description="Basic and acidic residues" evidence="1">
    <location>
        <begin position="40"/>
        <end position="72"/>
    </location>
</feature>
<keyword evidence="3" id="KW-1185">Reference proteome</keyword>
<protein>
    <submittedName>
        <fullName evidence="2">Uncharacterized protein</fullName>
    </submittedName>
</protein>
<proteinExistence type="predicted"/>
<feature type="region of interest" description="Disordered" evidence="1">
    <location>
        <begin position="1"/>
        <end position="72"/>
    </location>
</feature>
<reference evidence="2 3" key="1">
    <citation type="submission" date="2024-04" db="EMBL/GenBank/DDBJ databases">
        <authorList>
            <person name="Fracassetti M."/>
        </authorList>
    </citation>
    <scope>NUCLEOTIDE SEQUENCE [LARGE SCALE GENOMIC DNA]</scope>
</reference>
<organism evidence="2 3">
    <name type="scientific">Linum trigynum</name>
    <dbReference type="NCBI Taxonomy" id="586398"/>
    <lineage>
        <taxon>Eukaryota</taxon>
        <taxon>Viridiplantae</taxon>
        <taxon>Streptophyta</taxon>
        <taxon>Embryophyta</taxon>
        <taxon>Tracheophyta</taxon>
        <taxon>Spermatophyta</taxon>
        <taxon>Magnoliopsida</taxon>
        <taxon>eudicotyledons</taxon>
        <taxon>Gunneridae</taxon>
        <taxon>Pentapetalae</taxon>
        <taxon>rosids</taxon>
        <taxon>fabids</taxon>
        <taxon>Malpighiales</taxon>
        <taxon>Linaceae</taxon>
        <taxon>Linum</taxon>
    </lineage>
</organism>
<evidence type="ECO:0000313" key="3">
    <source>
        <dbReference type="Proteomes" id="UP001497516"/>
    </source>
</evidence>
<name>A0AAV2DQU0_9ROSI</name>
<dbReference type="Proteomes" id="UP001497516">
    <property type="component" value="Chromosome 3"/>
</dbReference>
<sequence>MNVVNDRQPRRRQPRRYRPKMRVDDDEGEDDVGKQAPIVYERDERQMRRRDDDSRDVTGLRCESTTKNEKTG</sequence>
<evidence type="ECO:0000256" key="1">
    <source>
        <dbReference type="SAM" id="MobiDB-lite"/>
    </source>
</evidence>
<evidence type="ECO:0000313" key="2">
    <source>
        <dbReference type="EMBL" id="CAL1375941.1"/>
    </source>
</evidence>